<evidence type="ECO:0000313" key="2">
    <source>
        <dbReference type="EMBL" id="KAL0345610.1"/>
    </source>
</evidence>
<organism evidence="2">
    <name type="scientific">Sesamum radiatum</name>
    <name type="common">Black benniseed</name>
    <dbReference type="NCBI Taxonomy" id="300843"/>
    <lineage>
        <taxon>Eukaryota</taxon>
        <taxon>Viridiplantae</taxon>
        <taxon>Streptophyta</taxon>
        <taxon>Embryophyta</taxon>
        <taxon>Tracheophyta</taxon>
        <taxon>Spermatophyta</taxon>
        <taxon>Magnoliopsida</taxon>
        <taxon>eudicotyledons</taxon>
        <taxon>Gunneridae</taxon>
        <taxon>Pentapetalae</taxon>
        <taxon>asterids</taxon>
        <taxon>lamiids</taxon>
        <taxon>Lamiales</taxon>
        <taxon>Pedaliaceae</taxon>
        <taxon>Sesamum</taxon>
    </lineage>
</organism>
<feature type="compositionally biased region" description="Basic residues" evidence="1">
    <location>
        <begin position="93"/>
        <end position="106"/>
    </location>
</feature>
<protein>
    <submittedName>
        <fullName evidence="2">Uncharacterized protein</fullName>
    </submittedName>
</protein>
<dbReference type="AlphaFoldDB" id="A0AAW2NRP1"/>
<evidence type="ECO:0000256" key="1">
    <source>
        <dbReference type="SAM" id="MobiDB-lite"/>
    </source>
</evidence>
<proteinExistence type="predicted"/>
<reference evidence="2" key="2">
    <citation type="journal article" date="2024" name="Plant">
        <title>Genomic evolution and insights into agronomic trait innovations of Sesamum species.</title>
        <authorList>
            <person name="Miao H."/>
            <person name="Wang L."/>
            <person name="Qu L."/>
            <person name="Liu H."/>
            <person name="Sun Y."/>
            <person name="Le M."/>
            <person name="Wang Q."/>
            <person name="Wei S."/>
            <person name="Zheng Y."/>
            <person name="Lin W."/>
            <person name="Duan Y."/>
            <person name="Cao H."/>
            <person name="Xiong S."/>
            <person name="Wang X."/>
            <person name="Wei L."/>
            <person name="Li C."/>
            <person name="Ma Q."/>
            <person name="Ju M."/>
            <person name="Zhao R."/>
            <person name="Li G."/>
            <person name="Mu C."/>
            <person name="Tian Q."/>
            <person name="Mei H."/>
            <person name="Zhang T."/>
            <person name="Gao T."/>
            <person name="Zhang H."/>
        </authorList>
    </citation>
    <scope>NUCLEOTIDE SEQUENCE</scope>
    <source>
        <strain evidence="2">G02</strain>
    </source>
</reference>
<dbReference type="EMBL" id="JACGWJ010000019">
    <property type="protein sequence ID" value="KAL0345610.1"/>
    <property type="molecule type" value="Genomic_DNA"/>
</dbReference>
<reference evidence="2" key="1">
    <citation type="submission" date="2020-06" db="EMBL/GenBank/DDBJ databases">
        <authorList>
            <person name="Li T."/>
            <person name="Hu X."/>
            <person name="Zhang T."/>
            <person name="Song X."/>
            <person name="Zhang H."/>
            <person name="Dai N."/>
            <person name="Sheng W."/>
            <person name="Hou X."/>
            <person name="Wei L."/>
        </authorList>
    </citation>
    <scope>NUCLEOTIDE SEQUENCE</scope>
    <source>
        <strain evidence="2">G02</strain>
        <tissue evidence="2">Leaf</tissue>
    </source>
</reference>
<feature type="region of interest" description="Disordered" evidence="1">
    <location>
        <begin position="93"/>
        <end position="120"/>
    </location>
</feature>
<gene>
    <name evidence="2" type="ORF">Sradi_4392300</name>
</gene>
<sequence length="146" mass="16600">MAKRSSVHDHCFQMLSFMEKLEDLKAGIENDTYIDVFLQSLLPSYDPFIMNFNMNGLEKFISEFINMLVQFEATIKSSEPVVMLGKASTSRKGKKARCWKKKKSKAKGPAPASKSVLKGPTVSKRKRKMFLKLILAVVLASEMIYR</sequence>
<name>A0AAW2NRP1_SESRA</name>
<comment type="caution">
    <text evidence="2">The sequence shown here is derived from an EMBL/GenBank/DDBJ whole genome shotgun (WGS) entry which is preliminary data.</text>
</comment>
<accession>A0AAW2NRP1</accession>